<evidence type="ECO:0000313" key="6">
    <source>
        <dbReference type="Proteomes" id="UP000242180"/>
    </source>
</evidence>
<keyword evidence="6" id="KW-1185">Reference proteome</keyword>
<organism evidence="5 6">
    <name type="scientific">Syncephalastrum racemosum</name>
    <name type="common">Filamentous fungus</name>
    <dbReference type="NCBI Taxonomy" id="13706"/>
    <lineage>
        <taxon>Eukaryota</taxon>
        <taxon>Fungi</taxon>
        <taxon>Fungi incertae sedis</taxon>
        <taxon>Mucoromycota</taxon>
        <taxon>Mucoromycotina</taxon>
        <taxon>Mucoromycetes</taxon>
        <taxon>Mucorales</taxon>
        <taxon>Syncephalastraceae</taxon>
        <taxon>Syncephalastrum</taxon>
    </lineage>
</organism>
<dbReference type="InterPro" id="IPR016562">
    <property type="entry name" value="Proteasome_assmbl_chp_2_euk"/>
</dbReference>
<comment type="caution">
    <text evidence="5">The sequence shown here is derived from an EMBL/GenBank/DDBJ whole genome shotgun (WGS) entry which is preliminary data.</text>
</comment>
<dbReference type="InterPro" id="IPR038389">
    <property type="entry name" value="PSMG2_sf"/>
</dbReference>
<gene>
    <name evidence="5" type="ORF">BCR43DRAFT_489879</name>
</gene>
<comment type="function">
    <text evidence="4">Involved in 20S proteasome assembly.</text>
</comment>
<dbReference type="GO" id="GO:0043248">
    <property type="term" value="P:proteasome assembly"/>
    <property type="evidence" value="ECO:0007669"/>
    <property type="project" value="TreeGrafter"/>
</dbReference>
<comment type="similarity">
    <text evidence="3 4">Belongs to the PSMG2 family.</text>
</comment>
<dbReference type="PIRSF" id="PIRSF010044">
    <property type="entry name" value="UCP010044"/>
    <property type="match status" value="1"/>
</dbReference>
<dbReference type="OrthoDB" id="10260712at2759"/>
<evidence type="ECO:0000313" key="5">
    <source>
        <dbReference type="EMBL" id="ORY97498.1"/>
    </source>
</evidence>
<dbReference type="Proteomes" id="UP000242180">
    <property type="component" value="Unassembled WGS sequence"/>
</dbReference>
<name>A0A1X2HEZ5_SYNRA</name>
<dbReference type="GO" id="GO:0005634">
    <property type="term" value="C:nucleus"/>
    <property type="evidence" value="ECO:0007669"/>
    <property type="project" value="TreeGrafter"/>
</dbReference>
<evidence type="ECO:0000256" key="3">
    <source>
        <dbReference type="ARBA" id="ARBA00025745"/>
    </source>
</evidence>
<dbReference type="EMBL" id="MCGN01000004">
    <property type="protein sequence ID" value="ORY97498.1"/>
    <property type="molecule type" value="Genomic_DNA"/>
</dbReference>
<keyword evidence="2 4" id="KW-0143">Chaperone</keyword>
<reference evidence="5 6" key="1">
    <citation type="submission" date="2016-07" db="EMBL/GenBank/DDBJ databases">
        <title>Pervasive Adenine N6-methylation of Active Genes in Fungi.</title>
        <authorList>
            <consortium name="DOE Joint Genome Institute"/>
            <person name="Mondo S.J."/>
            <person name="Dannebaum R.O."/>
            <person name="Kuo R.C."/>
            <person name="Labutti K."/>
            <person name="Haridas S."/>
            <person name="Kuo A."/>
            <person name="Salamov A."/>
            <person name="Ahrendt S.R."/>
            <person name="Lipzen A."/>
            <person name="Sullivan W."/>
            <person name="Andreopoulos W.B."/>
            <person name="Clum A."/>
            <person name="Lindquist E."/>
            <person name="Daum C."/>
            <person name="Ramamoorthy G.K."/>
            <person name="Gryganskyi A."/>
            <person name="Culley D."/>
            <person name="Magnuson J.K."/>
            <person name="James T.Y."/>
            <person name="O'Malley M.A."/>
            <person name="Stajich J.E."/>
            <person name="Spatafora J.W."/>
            <person name="Visel A."/>
            <person name="Grigoriev I.V."/>
        </authorList>
    </citation>
    <scope>NUCLEOTIDE SEQUENCE [LARGE SCALE GENOMIC DNA]</scope>
    <source>
        <strain evidence="5 6">NRRL 2496</strain>
    </source>
</reference>
<dbReference type="Pfam" id="PF09754">
    <property type="entry name" value="PAC2"/>
    <property type="match status" value="1"/>
</dbReference>
<dbReference type="PANTHER" id="PTHR12970">
    <property type="entry name" value="PROTEASOME ASSEMBLY CHAPERONE 2"/>
    <property type="match status" value="1"/>
</dbReference>
<protein>
    <recommendedName>
        <fullName evidence="1 4">Proteasome assembly chaperone 2</fullName>
    </recommendedName>
</protein>
<dbReference type="InParanoid" id="A0A1X2HEZ5"/>
<dbReference type="AlphaFoldDB" id="A0A1X2HEZ5"/>
<accession>A0A1X2HEZ5</accession>
<dbReference type="PANTHER" id="PTHR12970:SF1">
    <property type="entry name" value="PROTEASOME ASSEMBLY CHAPERONE 2"/>
    <property type="match status" value="1"/>
</dbReference>
<comment type="subunit">
    <text evidence="4">Component of the 20S proteasome chaperone.</text>
</comment>
<dbReference type="SUPFAM" id="SSF159659">
    <property type="entry name" value="Cgl1923-like"/>
    <property type="match status" value="1"/>
</dbReference>
<evidence type="ECO:0000256" key="1">
    <source>
        <dbReference type="ARBA" id="ARBA00019186"/>
    </source>
</evidence>
<dbReference type="Gene3D" id="3.40.50.10900">
    <property type="entry name" value="PAC-like subunit"/>
    <property type="match status" value="1"/>
</dbReference>
<dbReference type="GO" id="GO:0005829">
    <property type="term" value="C:cytosol"/>
    <property type="evidence" value="ECO:0007669"/>
    <property type="project" value="TreeGrafter"/>
</dbReference>
<dbReference type="STRING" id="13706.A0A1X2HEZ5"/>
<evidence type="ECO:0000256" key="4">
    <source>
        <dbReference type="PIRNR" id="PIRNR010044"/>
    </source>
</evidence>
<proteinExistence type="inferred from homology"/>
<sequence length="239" mass="26268">MFIATPSFNSTSLNNSTLLLPTVSIGNVPQLTCDLLIHTLRMERVGFFDTDTVMPVAGAREGSDCRGITVPLEVYQTADKQWTCVQQRSPAFKTKRNEYIELMTAFVRDHGLKRVVLLTSADAGLRTDAQISSSSLPFRVLESNPDVQDKVPALEEGPDGVIHGSGLAKRLYIALKDTAPTTLYIMFALEGDNAMDAVAYANLLNGVYQILPAQEGTSWTPPKSWDHLFGTALNQELYQ</sequence>
<dbReference type="InterPro" id="IPR019151">
    <property type="entry name" value="Proteasome_assmbl_chaperone_2"/>
</dbReference>
<evidence type="ECO:0000256" key="2">
    <source>
        <dbReference type="ARBA" id="ARBA00023186"/>
    </source>
</evidence>
<dbReference type="OMA" id="WKEHTGE"/>